<dbReference type="Gene3D" id="3.40.30.10">
    <property type="entry name" value="Glutaredoxin"/>
    <property type="match status" value="1"/>
</dbReference>
<dbReference type="GO" id="GO:0015038">
    <property type="term" value="F:glutathione disulfide oxidoreductase activity"/>
    <property type="evidence" value="ECO:0007669"/>
    <property type="project" value="TreeGrafter"/>
</dbReference>
<gene>
    <name evidence="6" type="ORF">DM01DRAFT_1404684</name>
</gene>
<keyword evidence="7" id="KW-1185">Reference proteome</keyword>
<organism evidence="6 7">
    <name type="scientific">Hesseltinella vesiculosa</name>
    <dbReference type="NCBI Taxonomy" id="101127"/>
    <lineage>
        <taxon>Eukaryota</taxon>
        <taxon>Fungi</taxon>
        <taxon>Fungi incertae sedis</taxon>
        <taxon>Mucoromycota</taxon>
        <taxon>Mucoromycotina</taxon>
        <taxon>Mucoromycetes</taxon>
        <taxon>Mucorales</taxon>
        <taxon>Cunninghamellaceae</taxon>
        <taxon>Hesseltinella</taxon>
    </lineage>
</organism>
<evidence type="ECO:0000256" key="4">
    <source>
        <dbReference type="ARBA" id="ARBA00023284"/>
    </source>
</evidence>
<dbReference type="OrthoDB" id="418495at2759"/>
<reference evidence="6 7" key="1">
    <citation type="submission" date="2016-07" db="EMBL/GenBank/DDBJ databases">
        <title>Pervasive Adenine N6-methylation of Active Genes in Fungi.</title>
        <authorList>
            <consortium name="DOE Joint Genome Institute"/>
            <person name="Mondo S.J."/>
            <person name="Dannebaum R.O."/>
            <person name="Kuo R.C."/>
            <person name="Labutti K."/>
            <person name="Haridas S."/>
            <person name="Kuo A."/>
            <person name="Salamov A."/>
            <person name="Ahrendt S.R."/>
            <person name="Lipzen A."/>
            <person name="Sullivan W."/>
            <person name="Andreopoulos W.B."/>
            <person name="Clum A."/>
            <person name="Lindquist E."/>
            <person name="Daum C."/>
            <person name="Ramamoorthy G.K."/>
            <person name="Gryganskyi A."/>
            <person name="Culley D."/>
            <person name="Magnuson J.K."/>
            <person name="James T.Y."/>
            <person name="O'Malley M.A."/>
            <person name="Stajich J.E."/>
            <person name="Spatafora J.W."/>
            <person name="Visel A."/>
            <person name="Grigoriev I.V."/>
        </authorList>
    </citation>
    <scope>NUCLEOTIDE SEQUENCE [LARGE SCALE GENOMIC DNA]</scope>
    <source>
        <strain evidence="6 7">NRRL 3301</strain>
    </source>
</reference>
<proteinExistence type="predicted"/>
<dbReference type="GO" id="GO:0034599">
    <property type="term" value="P:cellular response to oxidative stress"/>
    <property type="evidence" value="ECO:0007669"/>
    <property type="project" value="TreeGrafter"/>
</dbReference>
<dbReference type="InterPro" id="IPR011767">
    <property type="entry name" value="GLR_AS"/>
</dbReference>
<dbReference type="FunFam" id="3.40.30.10:FF:000026">
    <property type="entry name" value="Glutaredoxin 2"/>
    <property type="match status" value="1"/>
</dbReference>
<dbReference type="PANTHER" id="PTHR45694:SF18">
    <property type="entry name" value="GLUTAREDOXIN-1-RELATED"/>
    <property type="match status" value="1"/>
</dbReference>
<dbReference type="AlphaFoldDB" id="A0A1X2GSG4"/>
<dbReference type="InterPro" id="IPR011899">
    <property type="entry name" value="Glutaredoxin_euk/vir"/>
</dbReference>
<dbReference type="CDD" id="cd03419">
    <property type="entry name" value="GRX_GRXh_1_2_like"/>
    <property type="match status" value="1"/>
</dbReference>
<sequence>MTTLIKEFVKKTIVDNKVTIFSKSYCPYCLGAKDLFDDLRVEYKALELNERDDGPEIQQALLDMTKQRTVPNIFVNQVHVGGSDDLKKALDSGKLATLLKDAGIKSHLMVIPPIYRELNLDDLSPGQLFIIGKLVSG</sequence>
<evidence type="ECO:0000256" key="2">
    <source>
        <dbReference type="ARBA" id="ARBA00022982"/>
    </source>
</evidence>
<keyword evidence="2" id="KW-0249">Electron transport</keyword>
<dbReference type="PROSITE" id="PS51354">
    <property type="entry name" value="GLUTAREDOXIN_2"/>
    <property type="match status" value="1"/>
</dbReference>
<dbReference type="GO" id="GO:0004602">
    <property type="term" value="F:glutathione peroxidase activity"/>
    <property type="evidence" value="ECO:0007669"/>
    <property type="project" value="UniProtKB-ARBA"/>
</dbReference>
<dbReference type="PANTHER" id="PTHR45694">
    <property type="entry name" value="GLUTAREDOXIN 2"/>
    <property type="match status" value="1"/>
</dbReference>
<protein>
    <submittedName>
        <fullName evidence="6">Glutaredoxin</fullName>
    </submittedName>
</protein>
<dbReference type="GO" id="GO:0005737">
    <property type="term" value="C:cytoplasm"/>
    <property type="evidence" value="ECO:0007669"/>
    <property type="project" value="TreeGrafter"/>
</dbReference>
<dbReference type="Proteomes" id="UP000242146">
    <property type="component" value="Unassembled WGS sequence"/>
</dbReference>
<evidence type="ECO:0000313" key="7">
    <source>
        <dbReference type="Proteomes" id="UP000242146"/>
    </source>
</evidence>
<dbReference type="Pfam" id="PF00462">
    <property type="entry name" value="Glutaredoxin"/>
    <property type="match status" value="1"/>
</dbReference>
<dbReference type="EMBL" id="MCGT01000004">
    <property type="protein sequence ID" value="ORX60407.1"/>
    <property type="molecule type" value="Genomic_DNA"/>
</dbReference>
<comment type="caution">
    <text evidence="6">The sequence shown here is derived from an EMBL/GenBank/DDBJ whole genome shotgun (WGS) entry which is preliminary data.</text>
</comment>
<evidence type="ECO:0000256" key="1">
    <source>
        <dbReference type="ARBA" id="ARBA00022448"/>
    </source>
</evidence>
<evidence type="ECO:0000256" key="3">
    <source>
        <dbReference type="ARBA" id="ARBA00023157"/>
    </source>
</evidence>
<keyword evidence="4" id="KW-0676">Redox-active center</keyword>
<evidence type="ECO:0000259" key="5">
    <source>
        <dbReference type="Pfam" id="PF00462"/>
    </source>
</evidence>
<dbReference type="InterPro" id="IPR036249">
    <property type="entry name" value="Thioredoxin-like_sf"/>
</dbReference>
<keyword evidence="1" id="KW-0813">Transport</keyword>
<dbReference type="PROSITE" id="PS00195">
    <property type="entry name" value="GLUTAREDOXIN_1"/>
    <property type="match status" value="1"/>
</dbReference>
<evidence type="ECO:0000313" key="6">
    <source>
        <dbReference type="EMBL" id="ORX60407.1"/>
    </source>
</evidence>
<feature type="domain" description="Glutaredoxin" evidence="5">
    <location>
        <begin position="18"/>
        <end position="80"/>
    </location>
</feature>
<dbReference type="NCBIfam" id="TIGR02180">
    <property type="entry name" value="GRX_euk"/>
    <property type="match status" value="1"/>
</dbReference>
<dbReference type="PRINTS" id="PR00160">
    <property type="entry name" value="GLUTAREDOXIN"/>
</dbReference>
<dbReference type="SUPFAM" id="SSF52833">
    <property type="entry name" value="Thioredoxin-like"/>
    <property type="match status" value="1"/>
</dbReference>
<accession>A0A1X2GSG4</accession>
<keyword evidence="3" id="KW-1015">Disulfide bond</keyword>
<name>A0A1X2GSG4_9FUNG</name>
<dbReference type="STRING" id="101127.A0A1X2GSG4"/>
<dbReference type="InterPro" id="IPR002109">
    <property type="entry name" value="Glutaredoxin"/>
</dbReference>
<dbReference type="InterPro" id="IPR014025">
    <property type="entry name" value="Glutaredoxin_subgr"/>
</dbReference>